<evidence type="ECO:0000313" key="2">
    <source>
        <dbReference type="EMBL" id="THG34473.1"/>
    </source>
</evidence>
<gene>
    <name evidence="2" type="ORF">E6C70_09430</name>
</gene>
<comment type="caution">
    <text evidence="2">The sequence shown here is derived from an EMBL/GenBank/DDBJ whole genome shotgun (WGS) entry which is preliminary data.</text>
</comment>
<sequence>MPLGPAHRCNPARRRTQTGDAYASRPVKPSCRDAVDLYARKRRSEAPVSLNVRAFHCPPAAVFEVLADGWLYPVWVVGASRMRDVDDAWPEAGAVLQHSVGAWPALLNDETVSLEWEPPHRMAMQAKGWPIGEARVVLDVKPRGNECVVRIQEQAQEGPGRWWMPRLVRELILYARNRETLQRLAFLAEGRWRNGERTIG</sequence>
<dbReference type="Pfam" id="PF10604">
    <property type="entry name" value="Polyketide_cyc2"/>
    <property type="match status" value="1"/>
</dbReference>
<dbReference type="EMBL" id="SSSN01000005">
    <property type="protein sequence ID" value="THG34473.1"/>
    <property type="molecule type" value="Genomic_DNA"/>
</dbReference>
<dbReference type="AlphaFoldDB" id="A0A4S4FUS2"/>
<organism evidence="2 3">
    <name type="scientific">Orlajensenia flava</name>
    <dbReference type="NCBI Taxonomy" id="2565934"/>
    <lineage>
        <taxon>Bacteria</taxon>
        <taxon>Bacillati</taxon>
        <taxon>Actinomycetota</taxon>
        <taxon>Actinomycetes</taxon>
        <taxon>Micrococcales</taxon>
        <taxon>Microbacteriaceae</taxon>
        <taxon>Orlajensenia</taxon>
    </lineage>
</organism>
<proteinExistence type="predicted"/>
<accession>A0A4S4FUS2</accession>
<name>A0A4S4FUS2_9MICO</name>
<dbReference type="SUPFAM" id="SSF55961">
    <property type="entry name" value="Bet v1-like"/>
    <property type="match status" value="1"/>
</dbReference>
<dbReference type="CDD" id="cd07812">
    <property type="entry name" value="SRPBCC"/>
    <property type="match status" value="1"/>
</dbReference>
<reference evidence="2 3" key="1">
    <citation type="submission" date="2019-04" db="EMBL/GenBank/DDBJ databases">
        <authorList>
            <person name="Jiang L."/>
        </authorList>
    </citation>
    <scope>NUCLEOTIDE SEQUENCE [LARGE SCALE GENOMIC DNA]</scope>
    <source>
        <strain evidence="2 3">YIM 131861</strain>
    </source>
</reference>
<evidence type="ECO:0000313" key="3">
    <source>
        <dbReference type="Proteomes" id="UP000307380"/>
    </source>
</evidence>
<dbReference type="Gene3D" id="3.30.530.20">
    <property type="match status" value="1"/>
</dbReference>
<evidence type="ECO:0000256" key="1">
    <source>
        <dbReference type="SAM" id="MobiDB-lite"/>
    </source>
</evidence>
<keyword evidence="3" id="KW-1185">Reference proteome</keyword>
<protein>
    <submittedName>
        <fullName evidence="2">SRPBCC family protein</fullName>
    </submittedName>
</protein>
<feature type="region of interest" description="Disordered" evidence="1">
    <location>
        <begin position="1"/>
        <end position="27"/>
    </location>
</feature>
<dbReference type="OrthoDB" id="4483486at2"/>
<dbReference type="InterPro" id="IPR023393">
    <property type="entry name" value="START-like_dom_sf"/>
</dbReference>
<dbReference type="InterPro" id="IPR019587">
    <property type="entry name" value="Polyketide_cyclase/dehydratase"/>
</dbReference>
<dbReference type="Proteomes" id="UP000307380">
    <property type="component" value="Unassembled WGS sequence"/>
</dbReference>